<dbReference type="AlphaFoldDB" id="A0AB39M798"/>
<dbReference type="NCBIfam" id="NF004829">
    <property type="entry name" value="PRK06183.1-3"/>
    <property type="match status" value="1"/>
</dbReference>
<proteinExistence type="predicted"/>
<feature type="compositionally biased region" description="Polar residues" evidence="2">
    <location>
        <begin position="1"/>
        <end position="15"/>
    </location>
</feature>
<protein>
    <submittedName>
        <fullName evidence="4">Bifunctional 3-(3-hydroxy-phenyl)propionate/3-hydroxycinnamic acid hydroxylase</fullName>
    </submittedName>
</protein>
<keyword evidence="1" id="KW-0560">Oxidoreductase</keyword>
<dbReference type="GO" id="GO:0071949">
    <property type="term" value="F:FAD binding"/>
    <property type="evidence" value="ECO:0007669"/>
    <property type="project" value="InterPro"/>
</dbReference>
<dbReference type="PANTHER" id="PTHR43476:SF3">
    <property type="entry name" value="FAD-BINDING MONOOXYGENASE"/>
    <property type="match status" value="1"/>
</dbReference>
<dbReference type="InterPro" id="IPR002938">
    <property type="entry name" value="FAD-bd"/>
</dbReference>
<dbReference type="Gene3D" id="3.30.9.10">
    <property type="entry name" value="D-Amino Acid Oxidase, subunit A, domain 2"/>
    <property type="match status" value="1"/>
</dbReference>
<dbReference type="Gene3D" id="3.50.50.60">
    <property type="entry name" value="FAD/NAD(P)-binding domain"/>
    <property type="match status" value="1"/>
</dbReference>
<dbReference type="Pfam" id="PF01494">
    <property type="entry name" value="FAD_binding_3"/>
    <property type="match status" value="1"/>
</dbReference>
<accession>A0AB39M798</accession>
<dbReference type="RefSeq" id="WP_369188541.1">
    <property type="nucleotide sequence ID" value="NZ_CP163431.1"/>
</dbReference>
<dbReference type="PANTHER" id="PTHR43476">
    <property type="entry name" value="3-(3-HYDROXY-PHENYL)PROPIONATE/3-HYDROXYCINNAMIC ACID HYDROXYLASE"/>
    <property type="match status" value="1"/>
</dbReference>
<dbReference type="SUPFAM" id="SSF51905">
    <property type="entry name" value="FAD/NAD(P)-binding domain"/>
    <property type="match status" value="1"/>
</dbReference>
<dbReference type="PRINTS" id="PR00420">
    <property type="entry name" value="RNGMNOXGNASE"/>
</dbReference>
<dbReference type="InterPro" id="IPR050631">
    <property type="entry name" value="PheA/TfdB_FAD_monoxygenase"/>
</dbReference>
<evidence type="ECO:0000259" key="3">
    <source>
        <dbReference type="Pfam" id="PF01494"/>
    </source>
</evidence>
<dbReference type="InterPro" id="IPR036188">
    <property type="entry name" value="FAD/NAD-bd_sf"/>
</dbReference>
<evidence type="ECO:0000256" key="2">
    <source>
        <dbReference type="SAM" id="MobiDB-lite"/>
    </source>
</evidence>
<dbReference type="GO" id="GO:0019622">
    <property type="term" value="P:3-(3-hydroxy)phenylpropionate catabolic process"/>
    <property type="evidence" value="ECO:0007669"/>
    <property type="project" value="TreeGrafter"/>
</dbReference>
<organism evidence="4">
    <name type="scientific">Streptomyces sp. R08</name>
    <dbReference type="NCBI Taxonomy" id="3238624"/>
    <lineage>
        <taxon>Bacteria</taxon>
        <taxon>Bacillati</taxon>
        <taxon>Actinomycetota</taxon>
        <taxon>Actinomycetes</taxon>
        <taxon>Kitasatosporales</taxon>
        <taxon>Streptomycetaceae</taxon>
        <taxon>Streptomyces</taxon>
    </lineage>
</organism>
<dbReference type="GO" id="GO:0008688">
    <property type="term" value="F:3-(3-hydroxyphenyl)propionate hydroxylase activity"/>
    <property type="evidence" value="ECO:0007669"/>
    <property type="project" value="TreeGrafter"/>
</dbReference>
<gene>
    <name evidence="4" type="ORF">AB5J58_20285</name>
</gene>
<dbReference type="EMBL" id="CP163431">
    <property type="protein sequence ID" value="XDQ02401.1"/>
    <property type="molecule type" value="Genomic_DNA"/>
</dbReference>
<evidence type="ECO:0000313" key="4">
    <source>
        <dbReference type="EMBL" id="XDQ02401.1"/>
    </source>
</evidence>
<reference evidence="4" key="1">
    <citation type="submission" date="2024-07" db="EMBL/GenBank/DDBJ databases">
        <authorList>
            <person name="Yu S.T."/>
        </authorList>
    </citation>
    <scope>NUCLEOTIDE SEQUENCE</scope>
    <source>
        <strain evidence="4">R08</strain>
    </source>
</reference>
<evidence type="ECO:0000256" key="1">
    <source>
        <dbReference type="ARBA" id="ARBA00023002"/>
    </source>
</evidence>
<dbReference type="Gene3D" id="3.40.30.120">
    <property type="match status" value="1"/>
</dbReference>
<feature type="region of interest" description="Disordered" evidence="2">
    <location>
        <begin position="555"/>
        <end position="591"/>
    </location>
</feature>
<sequence length="591" mass="63560">MTSDPGHTPTASTPALPSDSADTPVAVLGAGPVGLVAALLLARYGVACQVFERHPAPYPLPRAVHVDDEVMRILQAVGAADTFAAHSRPSLGLQLVDSRHRVLARFLRDAPVGAHGFPQANMFDQPELEHILRDLLKQEPLVSLHGDTEVLGLTLAPPGSGLPTSVRVRDITTGAERTVLAAAVLGCDGATSLTRQAIGSRHLLLGRPQHWLVVDVRCPVPLPAWEGVHQVCDPARPATYMRIGEDRYRWEFRLTEPDTEEAMTDRARILRLLSPWTGSIPEEHLEVVRLARYTFRAHVADSWRQDRVFLLGDAAHLTPPFIGQGLGAGLRDAHNLTWKLARVLKGQSSESLLDTYESERRPHAIHLVRTAVRIGHAMTSAHPVARVSRRVGLAVGRHTGLLTQAALATLSPALRGGALTGGGHNLARLPGRGPRPGELGPQPPMRTLDNLPVRLDDLLGDGFALLTCRTPTPTERRLAQALAARIVTVLPPGGGPVGVQAADETFAIDTTGALSSWLRDGTALLRPDRVVLAAHHGADDSLAESAHAWAKTLAPAEPRAVHDEDTNRAPGPPHPRNGRLIRLHPAPTRPQ</sequence>
<name>A0AB39M798_9ACTN</name>
<feature type="region of interest" description="Disordered" evidence="2">
    <location>
        <begin position="1"/>
        <end position="20"/>
    </location>
</feature>
<feature type="domain" description="FAD-binding" evidence="3">
    <location>
        <begin position="22"/>
        <end position="370"/>
    </location>
</feature>